<name>A0AAU8PF39_DESK7</name>
<sequence length="59" mass="6550">MLDLGRTILRLEKARRVLVAVDPGDKEKLLAASRKVDKLILEYYQAKTRPKGVGGRGGE</sequence>
<keyword evidence="2" id="KW-1185">Reference proteome</keyword>
<gene>
    <name evidence="1" type="ordered locus">Desku_3222</name>
</gene>
<evidence type="ECO:0000313" key="2">
    <source>
        <dbReference type="Proteomes" id="UP000009229"/>
    </source>
</evidence>
<organism evidence="1 2">
    <name type="scientific">Desulfofundulus kuznetsovii (strain DSM 6115 / VKM B-1805 / 17)</name>
    <name type="common">Desulfotomaculum kuznetsovii</name>
    <dbReference type="NCBI Taxonomy" id="760568"/>
    <lineage>
        <taxon>Bacteria</taxon>
        <taxon>Bacillati</taxon>
        <taxon>Bacillota</taxon>
        <taxon>Clostridia</taxon>
        <taxon>Eubacteriales</taxon>
        <taxon>Peptococcaceae</taxon>
        <taxon>Desulfofundulus</taxon>
    </lineage>
</organism>
<evidence type="ECO:0008006" key="3">
    <source>
        <dbReference type="Google" id="ProtNLM"/>
    </source>
</evidence>
<evidence type="ECO:0000313" key="1">
    <source>
        <dbReference type="EMBL" id="AEG16711.1"/>
    </source>
</evidence>
<dbReference type="EMBL" id="CP002770">
    <property type="protein sequence ID" value="AEG16711.1"/>
    <property type="molecule type" value="Genomic_DNA"/>
</dbReference>
<dbReference type="KEGG" id="dku:Desku_3222"/>
<protein>
    <recommendedName>
        <fullName evidence="3">Spo0E like sporulation regulatory protein</fullName>
    </recommendedName>
</protein>
<dbReference type="AlphaFoldDB" id="A0AAU8PF39"/>
<accession>A0AAU8PF39</accession>
<reference evidence="2" key="1">
    <citation type="submission" date="2011-05" db="EMBL/GenBank/DDBJ databases">
        <title>Complete sequence of Desulfotomaculum kuznetsovii DSM 6115.</title>
        <authorList>
            <person name="Lucas S."/>
            <person name="Han J."/>
            <person name="Lapidus A."/>
            <person name="Cheng J.-F."/>
            <person name="Goodwin L."/>
            <person name="Pitluck S."/>
            <person name="Peters L."/>
            <person name="Mikhailova N."/>
            <person name="Lu M."/>
            <person name="Saunders E."/>
            <person name="Han C."/>
            <person name="Tapia R."/>
            <person name="Land M."/>
            <person name="Hauser L."/>
            <person name="Kyrpides N."/>
            <person name="Ivanova N."/>
            <person name="Pagani I."/>
            <person name="Nazina T."/>
            <person name="Ivanova A."/>
            <person name="Parshina S."/>
            <person name="Kuever J."/>
            <person name="Muyzer G."/>
            <person name="Plugge C."/>
            <person name="Stams A."/>
            <person name="Woyke T."/>
        </authorList>
    </citation>
    <scope>NUCLEOTIDE SEQUENCE [LARGE SCALE GENOMIC DNA]</scope>
    <source>
        <strain evidence="2">DSM 6115 / VKM B-1805 / 17</strain>
    </source>
</reference>
<dbReference type="Proteomes" id="UP000009229">
    <property type="component" value="Chromosome"/>
</dbReference>
<proteinExistence type="predicted"/>